<dbReference type="EMBL" id="JAHLFE010000107">
    <property type="protein sequence ID" value="MBU3844291.1"/>
    <property type="molecule type" value="Genomic_DNA"/>
</dbReference>
<dbReference type="InterPro" id="IPR036397">
    <property type="entry name" value="RNaseH_sf"/>
</dbReference>
<accession>A0A948TG94</accession>
<organism evidence="2 3">
    <name type="scientific">Candidatus Anaerobiospirillum pullicola</name>
    <dbReference type="NCBI Taxonomy" id="2838451"/>
    <lineage>
        <taxon>Bacteria</taxon>
        <taxon>Pseudomonadati</taxon>
        <taxon>Pseudomonadota</taxon>
        <taxon>Gammaproteobacteria</taxon>
        <taxon>Aeromonadales</taxon>
        <taxon>Succinivibrionaceae</taxon>
        <taxon>Anaerobiospirillum</taxon>
    </lineage>
</organism>
<sequence>MLTSQQVLLQEEERLCTERSRPNITEQRQQWQKVIQIVPPATMWFLDESATNLNMTRRYAWGKTHDRVFDAVPVNTPISRTVLAAFTVDGRVVSVNYQGGTTSQRLFDFLYYHLLPAMNPEEVLVMDNHAAHHSRLVTNLLNNKRVRSKYLPSYSPDLNPIEKMWSKMKAIIRGLKPRDGSGLQAAIQKALAAVRVSDCVGWFRSCGLPL</sequence>
<proteinExistence type="predicted"/>
<dbReference type="Pfam" id="PF13358">
    <property type="entry name" value="DDE_3"/>
    <property type="match status" value="1"/>
</dbReference>
<protein>
    <submittedName>
        <fullName evidence="2">Transposase</fullName>
    </submittedName>
</protein>
<dbReference type="InterPro" id="IPR038717">
    <property type="entry name" value="Tc1-like_DDE_dom"/>
</dbReference>
<evidence type="ECO:0000313" key="2">
    <source>
        <dbReference type="EMBL" id="MBU3844291.1"/>
    </source>
</evidence>
<dbReference type="Gene3D" id="3.30.420.10">
    <property type="entry name" value="Ribonuclease H-like superfamily/Ribonuclease H"/>
    <property type="match status" value="1"/>
</dbReference>
<dbReference type="PANTHER" id="PTHR46564">
    <property type="entry name" value="TRANSPOSASE"/>
    <property type="match status" value="1"/>
</dbReference>
<evidence type="ECO:0000259" key="1">
    <source>
        <dbReference type="Pfam" id="PF13358"/>
    </source>
</evidence>
<dbReference type="AlphaFoldDB" id="A0A948TG94"/>
<name>A0A948TG94_9GAMM</name>
<comment type="caution">
    <text evidence="2">The sequence shown here is derived from an EMBL/GenBank/DDBJ whole genome shotgun (WGS) entry which is preliminary data.</text>
</comment>
<dbReference type="Proteomes" id="UP000733611">
    <property type="component" value="Unassembled WGS sequence"/>
</dbReference>
<reference evidence="2" key="2">
    <citation type="submission" date="2021-04" db="EMBL/GenBank/DDBJ databases">
        <authorList>
            <person name="Gilroy R."/>
        </authorList>
    </citation>
    <scope>NUCLEOTIDE SEQUENCE</scope>
    <source>
        <strain evidence="2">378</strain>
    </source>
</reference>
<evidence type="ECO:0000313" key="3">
    <source>
        <dbReference type="Proteomes" id="UP000733611"/>
    </source>
</evidence>
<reference evidence="2" key="1">
    <citation type="journal article" date="2021" name="PeerJ">
        <title>Extensive microbial diversity within the chicken gut microbiome revealed by metagenomics and culture.</title>
        <authorList>
            <person name="Gilroy R."/>
            <person name="Ravi A."/>
            <person name="Getino M."/>
            <person name="Pursley I."/>
            <person name="Horton D.L."/>
            <person name="Alikhan N.F."/>
            <person name="Baker D."/>
            <person name="Gharbi K."/>
            <person name="Hall N."/>
            <person name="Watson M."/>
            <person name="Adriaenssens E.M."/>
            <person name="Foster-Nyarko E."/>
            <person name="Jarju S."/>
            <person name="Secka A."/>
            <person name="Antonio M."/>
            <person name="Oren A."/>
            <person name="Chaudhuri R.R."/>
            <person name="La Ragione R."/>
            <person name="Hildebrand F."/>
            <person name="Pallen M.J."/>
        </authorList>
    </citation>
    <scope>NUCLEOTIDE SEQUENCE</scope>
    <source>
        <strain evidence="2">378</strain>
    </source>
</reference>
<dbReference type="PANTHER" id="PTHR46564:SF1">
    <property type="entry name" value="TRANSPOSASE"/>
    <property type="match status" value="1"/>
</dbReference>
<dbReference type="GO" id="GO:0003676">
    <property type="term" value="F:nucleic acid binding"/>
    <property type="evidence" value="ECO:0007669"/>
    <property type="project" value="InterPro"/>
</dbReference>
<gene>
    <name evidence="2" type="ORF">H9847_05410</name>
</gene>
<feature type="domain" description="Tc1-like transposase DDE" evidence="1">
    <location>
        <begin position="43"/>
        <end position="174"/>
    </location>
</feature>